<dbReference type="RefSeq" id="WP_167184234.1">
    <property type="nucleotide sequence ID" value="NZ_JAAONZ010000004.1"/>
</dbReference>
<evidence type="ECO:0000313" key="1">
    <source>
        <dbReference type="EMBL" id="NHO65401.1"/>
    </source>
</evidence>
<sequence length="88" mass="9998">MQYDTFVELHELFPVGRYALNSFQLRDLLRHTGCKGVAIRVLHIGVVHLDLDDIAERLKPENHPRLDGIKITCLDGIIIIDEPSHTGK</sequence>
<dbReference type="Proteomes" id="UP000787472">
    <property type="component" value="Unassembled WGS sequence"/>
</dbReference>
<gene>
    <name evidence="1" type="ORF">G8770_07605</name>
</gene>
<dbReference type="EMBL" id="JAAONZ010000004">
    <property type="protein sequence ID" value="NHO65401.1"/>
    <property type="molecule type" value="Genomic_DNA"/>
</dbReference>
<reference evidence="1" key="1">
    <citation type="submission" date="2020-03" db="EMBL/GenBank/DDBJ databases">
        <authorList>
            <person name="Guo F."/>
        </authorList>
    </citation>
    <scope>NUCLEOTIDE SEQUENCE</scope>
    <source>
        <strain evidence="1">JCM 30134</strain>
    </source>
</reference>
<organism evidence="1 2">
    <name type="scientific">Pseudomaricurvus hydrocarbonicus</name>
    <dbReference type="NCBI Taxonomy" id="1470433"/>
    <lineage>
        <taxon>Bacteria</taxon>
        <taxon>Pseudomonadati</taxon>
        <taxon>Pseudomonadota</taxon>
        <taxon>Gammaproteobacteria</taxon>
        <taxon>Cellvibrionales</taxon>
        <taxon>Cellvibrionaceae</taxon>
        <taxon>Pseudomaricurvus</taxon>
    </lineage>
</organism>
<name>A0A9E5JTV4_9GAMM</name>
<proteinExistence type="predicted"/>
<comment type="caution">
    <text evidence="1">The sequence shown here is derived from an EMBL/GenBank/DDBJ whole genome shotgun (WGS) entry which is preliminary data.</text>
</comment>
<protein>
    <submittedName>
        <fullName evidence="1">Uncharacterized protein</fullName>
    </submittedName>
</protein>
<dbReference type="AlphaFoldDB" id="A0A9E5JTV4"/>
<evidence type="ECO:0000313" key="2">
    <source>
        <dbReference type="Proteomes" id="UP000787472"/>
    </source>
</evidence>
<keyword evidence="2" id="KW-1185">Reference proteome</keyword>
<accession>A0A9E5JTV4</accession>